<evidence type="ECO:0000256" key="1">
    <source>
        <dbReference type="ARBA" id="ARBA00004196"/>
    </source>
</evidence>
<dbReference type="InterPro" id="IPR042229">
    <property type="entry name" value="Listeria/Bacterioides_rpt_sf"/>
</dbReference>
<dbReference type="Pfam" id="PF09479">
    <property type="entry name" value="Flg_new"/>
    <property type="match status" value="2"/>
</dbReference>
<gene>
    <name evidence="2" type="ORF">H9741_05440</name>
</gene>
<dbReference type="AlphaFoldDB" id="A0A9D1V8E0"/>
<name>A0A9D1V8E0_9FIRM</name>
<evidence type="ECO:0000313" key="2">
    <source>
        <dbReference type="EMBL" id="HIX07891.1"/>
    </source>
</evidence>
<comment type="caution">
    <text evidence="2">The sequence shown here is derived from an EMBL/GenBank/DDBJ whole genome shotgun (WGS) entry which is preliminary data.</text>
</comment>
<dbReference type="EMBL" id="DXFX01000071">
    <property type="protein sequence ID" value="HIX07891.1"/>
    <property type="molecule type" value="Genomic_DNA"/>
</dbReference>
<comment type="subcellular location">
    <subcellularLocation>
        <location evidence="1">Cell envelope</location>
    </subcellularLocation>
</comment>
<evidence type="ECO:0000313" key="3">
    <source>
        <dbReference type="Proteomes" id="UP000824204"/>
    </source>
</evidence>
<reference evidence="2" key="1">
    <citation type="journal article" date="2021" name="PeerJ">
        <title>Extensive microbial diversity within the chicken gut microbiome revealed by metagenomics and culture.</title>
        <authorList>
            <person name="Gilroy R."/>
            <person name="Ravi A."/>
            <person name="Getino M."/>
            <person name="Pursley I."/>
            <person name="Horton D.L."/>
            <person name="Alikhan N.F."/>
            <person name="Baker D."/>
            <person name="Gharbi K."/>
            <person name="Hall N."/>
            <person name="Watson M."/>
            <person name="Adriaenssens E.M."/>
            <person name="Foster-Nyarko E."/>
            <person name="Jarju S."/>
            <person name="Secka A."/>
            <person name="Antonio M."/>
            <person name="Oren A."/>
            <person name="Chaudhuri R.R."/>
            <person name="La Ragione R."/>
            <person name="Hildebrand F."/>
            <person name="Pallen M.J."/>
        </authorList>
    </citation>
    <scope>NUCLEOTIDE SEQUENCE</scope>
    <source>
        <strain evidence="2">811</strain>
    </source>
</reference>
<dbReference type="Proteomes" id="UP000824204">
    <property type="component" value="Unassembled WGS sequence"/>
</dbReference>
<proteinExistence type="predicted"/>
<dbReference type="GO" id="GO:0030313">
    <property type="term" value="C:cell envelope"/>
    <property type="evidence" value="ECO:0007669"/>
    <property type="project" value="UniProtKB-SubCell"/>
</dbReference>
<organism evidence="2 3">
    <name type="scientific">Candidatus Borkfalkia faecipullorum</name>
    <dbReference type="NCBI Taxonomy" id="2838510"/>
    <lineage>
        <taxon>Bacteria</taxon>
        <taxon>Bacillati</taxon>
        <taxon>Bacillota</taxon>
        <taxon>Clostridia</taxon>
        <taxon>Christensenellales</taxon>
        <taxon>Christensenellaceae</taxon>
        <taxon>Candidatus Borkfalkia</taxon>
    </lineage>
</organism>
<dbReference type="Gene3D" id="2.60.40.4270">
    <property type="entry name" value="Listeria-Bacteroides repeat domain"/>
    <property type="match status" value="1"/>
</dbReference>
<sequence>MPYLLMTYPYSETQETQLVTLTDPTAIPAGYSFDGWCRQSDLSDASVSSLPAGIYGDIDLYAKFLPNQYTVMLNAGGGSLTENKVTLTFGENFTLPVPVREGYTFGGWFPHRRNAGHGRGGQISR</sequence>
<reference evidence="2" key="2">
    <citation type="submission" date="2021-04" db="EMBL/GenBank/DDBJ databases">
        <authorList>
            <person name="Gilroy R."/>
        </authorList>
    </citation>
    <scope>NUCLEOTIDE SEQUENCE</scope>
    <source>
        <strain evidence="2">811</strain>
    </source>
</reference>
<protein>
    <submittedName>
        <fullName evidence="2">InlB B-repeat-containing protein</fullName>
    </submittedName>
</protein>
<dbReference type="InterPro" id="IPR013378">
    <property type="entry name" value="InlB-like_B-rpt"/>
</dbReference>
<accession>A0A9D1V8E0</accession>